<evidence type="ECO:0000313" key="1">
    <source>
        <dbReference type="EMBL" id="GIY86419.1"/>
    </source>
</evidence>
<keyword evidence="2" id="KW-1185">Reference proteome</keyword>
<organism evidence="1 2">
    <name type="scientific">Caerostris darwini</name>
    <dbReference type="NCBI Taxonomy" id="1538125"/>
    <lineage>
        <taxon>Eukaryota</taxon>
        <taxon>Metazoa</taxon>
        <taxon>Ecdysozoa</taxon>
        <taxon>Arthropoda</taxon>
        <taxon>Chelicerata</taxon>
        <taxon>Arachnida</taxon>
        <taxon>Araneae</taxon>
        <taxon>Araneomorphae</taxon>
        <taxon>Entelegynae</taxon>
        <taxon>Araneoidea</taxon>
        <taxon>Araneidae</taxon>
        <taxon>Caerostris</taxon>
    </lineage>
</organism>
<comment type="caution">
    <text evidence="1">The sequence shown here is derived from an EMBL/GenBank/DDBJ whole genome shotgun (WGS) entry which is preliminary data.</text>
</comment>
<name>A0AAV4WXQ3_9ARAC</name>
<dbReference type="EMBL" id="BPLQ01015193">
    <property type="protein sequence ID" value="GIY86419.1"/>
    <property type="molecule type" value="Genomic_DNA"/>
</dbReference>
<dbReference type="AlphaFoldDB" id="A0AAV4WXQ3"/>
<accession>A0AAV4WXQ3</accession>
<gene>
    <name evidence="1" type="ORF">CDAR_259281</name>
</gene>
<evidence type="ECO:0000313" key="2">
    <source>
        <dbReference type="Proteomes" id="UP001054837"/>
    </source>
</evidence>
<protein>
    <submittedName>
        <fullName evidence="1">Uncharacterized protein</fullName>
    </submittedName>
</protein>
<reference evidence="1 2" key="1">
    <citation type="submission" date="2021-06" db="EMBL/GenBank/DDBJ databases">
        <title>Caerostris darwini draft genome.</title>
        <authorList>
            <person name="Kono N."/>
            <person name="Arakawa K."/>
        </authorList>
    </citation>
    <scope>NUCLEOTIDE SEQUENCE [LARGE SCALE GENOMIC DNA]</scope>
</reference>
<dbReference type="Proteomes" id="UP001054837">
    <property type="component" value="Unassembled WGS sequence"/>
</dbReference>
<proteinExistence type="predicted"/>
<sequence length="104" mass="11526">MTALEVFRLVITWRSTFRCSLFELPVVPAVLRILSLSGSCLQNVFDYDLLTGLVYGLPEEKLFHITVRKLVATALTTGALLVDMMPSAITASLSRLSFEMAKIC</sequence>